<dbReference type="Gene3D" id="3.40.50.2300">
    <property type="match status" value="1"/>
</dbReference>
<feature type="domain" description="Response regulatory" evidence="2">
    <location>
        <begin position="5"/>
        <end position="118"/>
    </location>
</feature>
<accession>A0A425Y5J7</accession>
<dbReference type="Pfam" id="PF00072">
    <property type="entry name" value="Response_reg"/>
    <property type="match status" value="1"/>
</dbReference>
<dbReference type="InterPro" id="IPR007492">
    <property type="entry name" value="LytTR_DNA-bd_dom"/>
</dbReference>
<feature type="modified residue" description="4-aspartylphosphate" evidence="1">
    <location>
        <position position="57"/>
    </location>
</feature>
<dbReference type="PANTHER" id="PTHR45526:SF1">
    <property type="entry name" value="TRANSCRIPTIONAL REGULATORY PROTEIN DCUR-RELATED"/>
    <property type="match status" value="1"/>
</dbReference>
<comment type="caution">
    <text evidence="3">The sequence shown here is derived from an EMBL/GenBank/DDBJ whole genome shotgun (WGS) entry which is preliminary data.</text>
</comment>
<dbReference type="EMBL" id="QQWG01000003">
    <property type="protein sequence ID" value="RRG23747.1"/>
    <property type="molecule type" value="Genomic_DNA"/>
</dbReference>
<dbReference type="Pfam" id="PF04397">
    <property type="entry name" value="LytTR"/>
    <property type="match status" value="1"/>
</dbReference>
<protein>
    <submittedName>
        <fullName evidence="3">DNA-binding response regulator</fullName>
    </submittedName>
</protein>
<dbReference type="InterPro" id="IPR051271">
    <property type="entry name" value="2C-system_Tx_regulators"/>
</dbReference>
<keyword evidence="4" id="KW-1185">Reference proteome</keyword>
<dbReference type="InterPro" id="IPR001789">
    <property type="entry name" value="Sig_transdc_resp-reg_receiver"/>
</dbReference>
<dbReference type="SMART" id="SM00850">
    <property type="entry name" value="LytTR"/>
    <property type="match status" value="1"/>
</dbReference>
<dbReference type="Gene3D" id="2.40.50.1020">
    <property type="entry name" value="LytTr DNA-binding domain"/>
    <property type="match status" value="1"/>
</dbReference>
<evidence type="ECO:0000313" key="4">
    <source>
        <dbReference type="Proteomes" id="UP000285794"/>
    </source>
</evidence>
<dbReference type="GO" id="GO:0000156">
    <property type="term" value="F:phosphorelay response regulator activity"/>
    <property type="evidence" value="ECO:0007669"/>
    <property type="project" value="TreeGrafter"/>
</dbReference>
<organism evidence="3 4">
    <name type="scientific">Ancylomarina euxinus</name>
    <dbReference type="NCBI Taxonomy" id="2283627"/>
    <lineage>
        <taxon>Bacteria</taxon>
        <taxon>Pseudomonadati</taxon>
        <taxon>Bacteroidota</taxon>
        <taxon>Bacteroidia</taxon>
        <taxon>Marinilabiliales</taxon>
        <taxon>Marinifilaceae</taxon>
        <taxon>Ancylomarina</taxon>
    </lineage>
</organism>
<proteinExistence type="predicted"/>
<dbReference type="Proteomes" id="UP000285794">
    <property type="component" value="Unassembled WGS sequence"/>
</dbReference>
<evidence type="ECO:0000313" key="3">
    <source>
        <dbReference type="EMBL" id="RRG23747.1"/>
    </source>
</evidence>
<sequence length="256" mass="29641">MTMIKAIIVDDEMKSQSSLFKLLERFCPDVEVIGFACNVQTAVELINLEKPELVFLDISMPDGDGFEVLEQVNSRDFEVIFTTAYNEYALKAIQFSALHYLLKPVNYTELKEAVERFKNSKKDINLEEKFKVLYDSLKNEHKKIILPTTNGLRMVELNNIIRCEANGSYTDFFLEEREDLMVSKPLANFMDILPEHLFCRVHSKHLVNLNFVDQYIKGRGGRIILNDGKEIEVSEGKKKEFLERLKQLAHSLPDKK</sequence>
<reference evidence="3 4" key="1">
    <citation type="submission" date="2018-07" db="EMBL/GenBank/DDBJ databases">
        <title>Draft genome sequence of Ancylomarina sp. M1P.</title>
        <authorList>
            <person name="Yadav S."/>
            <person name="Villanueva L."/>
            <person name="Damste J.S.S."/>
        </authorList>
    </citation>
    <scope>NUCLEOTIDE SEQUENCE [LARGE SCALE GENOMIC DNA]</scope>
    <source>
        <strain evidence="3 4">M1P</strain>
    </source>
</reference>
<dbReference type="AlphaFoldDB" id="A0A425Y5J7"/>
<dbReference type="SUPFAM" id="SSF52172">
    <property type="entry name" value="CheY-like"/>
    <property type="match status" value="1"/>
</dbReference>
<gene>
    <name evidence="3" type="ORF">DWB61_05030</name>
</gene>
<evidence type="ECO:0000256" key="1">
    <source>
        <dbReference type="PROSITE-ProRule" id="PRU00169"/>
    </source>
</evidence>
<name>A0A425Y5J7_9BACT</name>
<dbReference type="PROSITE" id="PS50110">
    <property type="entry name" value="RESPONSE_REGULATORY"/>
    <property type="match status" value="1"/>
</dbReference>
<dbReference type="SMART" id="SM00448">
    <property type="entry name" value="REC"/>
    <property type="match status" value="1"/>
</dbReference>
<dbReference type="InterPro" id="IPR011006">
    <property type="entry name" value="CheY-like_superfamily"/>
</dbReference>
<dbReference type="GO" id="GO:0003677">
    <property type="term" value="F:DNA binding"/>
    <property type="evidence" value="ECO:0007669"/>
    <property type="project" value="UniProtKB-KW"/>
</dbReference>
<keyword evidence="1" id="KW-0597">Phosphoprotein</keyword>
<dbReference type="PANTHER" id="PTHR45526">
    <property type="entry name" value="TRANSCRIPTIONAL REGULATORY PROTEIN DPIA"/>
    <property type="match status" value="1"/>
</dbReference>
<keyword evidence="3" id="KW-0238">DNA-binding</keyword>
<evidence type="ECO:0000259" key="2">
    <source>
        <dbReference type="PROSITE" id="PS50110"/>
    </source>
</evidence>